<dbReference type="Gramene" id="C.cajan_35818.t">
    <property type="protein sequence ID" value="C.cajan_35818.t"/>
    <property type="gene ID" value="C.cajan_35818"/>
</dbReference>
<reference evidence="4" key="1">
    <citation type="journal article" date="2012" name="Nat. Biotechnol.">
        <title>Draft genome sequence of pigeonpea (Cajanus cajan), an orphan legume crop of resource-poor farmers.</title>
        <authorList>
            <person name="Varshney R.K."/>
            <person name="Chen W."/>
            <person name="Li Y."/>
            <person name="Bharti A.K."/>
            <person name="Saxena R.K."/>
            <person name="Schlueter J.A."/>
            <person name="Donoghue M.T."/>
            <person name="Azam S."/>
            <person name="Fan G."/>
            <person name="Whaley A.M."/>
            <person name="Farmer A.D."/>
            <person name="Sheridan J."/>
            <person name="Iwata A."/>
            <person name="Tuteja R."/>
            <person name="Penmetsa R.V."/>
            <person name="Wu W."/>
            <person name="Upadhyaya H.D."/>
            <person name="Yang S.P."/>
            <person name="Shah T."/>
            <person name="Saxena K.B."/>
            <person name="Michael T."/>
            <person name="McCombie W.R."/>
            <person name="Yang B."/>
            <person name="Zhang G."/>
            <person name="Yang H."/>
            <person name="Wang J."/>
            <person name="Spillane C."/>
            <person name="Cook D.R."/>
            <person name="May G.D."/>
            <person name="Xu X."/>
            <person name="Jackson S.A."/>
        </authorList>
    </citation>
    <scope>NUCLEOTIDE SEQUENCE [LARGE SCALE GENOMIC DNA]</scope>
</reference>
<dbReference type="OMA" id="CGNFFKA"/>
<dbReference type="PROSITE" id="PS50096">
    <property type="entry name" value="IQ"/>
    <property type="match status" value="1"/>
</dbReference>
<gene>
    <name evidence="4" type="ORF">KK1_036437</name>
</gene>
<sequence length="309" mass="35332">MGSGDWFKTIISLRKSKEGRSKKVKVQIHWTFSSSKLIVLQTKNYRGKRSNGLANGSKSENQVSDGVSVETIAATRIQTAFRAYKARKYLRRLKGFTKLKIQTQGCSVQKQAITTITYLHSWSKIQAEIRARRICMVTEDRIRRKKLHSQLKLEAKIHDLEVEWCGGSETMEEILARLHLREEAAVKRERTMAYAFSHQWRANSSQGLGNYELGKASWSWSWKDRWIAARPWESRVTSVTTSPRIDENRKPSKVEKDKKSSKKQAVSIKPPSAKAKGTKPLGNAKGTTKARRRLSYPTTEKTEVHEGKL</sequence>
<dbReference type="AlphaFoldDB" id="A0A151RI79"/>
<evidence type="ECO:0000313" key="5">
    <source>
        <dbReference type="Proteomes" id="UP000075243"/>
    </source>
</evidence>
<evidence type="ECO:0000256" key="2">
    <source>
        <dbReference type="ARBA" id="ARBA00024341"/>
    </source>
</evidence>
<dbReference type="PANTHER" id="PTHR32295">
    <property type="entry name" value="IQ-DOMAIN 5-RELATED"/>
    <property type="match status" value="1"/>
</dbReference>
<protein>
    <submittedName>
        <fullName evidence="4">Protein IQ-DOMAIN 1</fullName>
    </submittedName>
</protein>
<proteinExistence type="inferred from homology"/>
<dbReference type="Proteomes" id="UP000075243">
    <property type="component" value="Unassembled WGS sequence"/>
</dbReference>
<keyword evidence="5" id="KW-1185">Reference proteome</keyword>
<feature type="compositionally biased region" description="Basic and acidic residues" evidence="3">
    <location>
        <begin position="244"/>
        <end position="258"/>
    </location>
</feature>
<comment type="similarity">
    <text evidence="2">Belongs to the IQD family.</text>
</comment>
<dbReference type="EMBL" id="KQ483729">
    <property type="protein sequence ID" value="KYP42183.1"/>
    <property type="molecule type" value="Genomic_DNA"/>
</dbReference>
<feature type="region of interest" description="Disordered" evidence="3">
    <location>
        <begin position="237"/>
        <end position="309"/>
    </location>
</feature>
<keyword evidence="1" id="KW-0112">Calmodulin-binding</keyword>
<feature type="compositionally biased region" description="Basic and acidic residues" evidence="3">
    <location>
        <begin position="300"/>
        <end position="309"/>
    </location>
</feature>
<dbReference type="PANTHER" id="PTHR32295:SF93">
    <property type="entry name" value="PROTEIN IQ-DOMAIN 9"/>
    <property type="match status" value="1"/>
</dbReference>
<evidence type="ECO:0000256" key="3">
    <source>
        <dbReference type="SAM" id="MobiDB-lite"/>
    </source>
</evidence>
<dbReference type="Gene3D" id="1.20.5.190">
    <property type="match status" value="1"/>
</dbReference>
<evidence type="ECO:0000313" key="4">
    <source>
        <dbReference type="EMBL" id="KYP42183.1"/>
    </source>
</evidence>
<accession>A0A151RI79</accession>
<dbReference type="GO" id="GO:0005516">
    <property type="term" value="F:calmodulin binding"/>
    <property type="evidence" value="ECO:0007669"/>
    <property type="project" value="UniProtKB-KW"/>
</dbReference>
<name>A0A151RI79_CAJCA</name>
<organism evidence="4 5">
    <name type="scientific">Cajanus cajan</name>
    <name type="common">Pigeon pea</name>
    <name type="synonym">Cajanus indicus</name>
    <dbReference type="NCBI Taxonomy" id="3821"/>
    <lineage>
        <taxon>Eukaryota</taxon>
        <taxon>Viridiplantae</taxon>
        <taxon>Streptophyta</taxon>
        <taxon>Embryophyta</taxon>
        <taxon>Tracheophyta</taxon>
        <taxon>Spermatophyta</taxon>
        <taxon>Magnoliopsida</taxon>
        <taxon>eudicotyledons</taxon>
        <taxon>Gunneridae</taxon>
        <taxon>Pentapetalae</taxon>
        <taxon>rosids</taxon>
        <taxon>fabids</taxon>
        <taxon>Fabales</taxon>
        <taxon>Fabaceae</taxon>
        <taxon>Papilionoideae</taxon>
        <taxon>50 kb inversion clade</taxon>
        <taxon>NPAAA clade</taxon>
        <taxon>indigoferoid/millettioid clade</taxon>
        <taxon>Phaseoleae</taxon>
        <taxon>Cajanus</taxon>
    </lineage>
</organism>
<dbReference type="STRING" id="3821.A0A151RI79"/>
<evidence type="ECO:0000256" key="1">
    <source>
        <dbReference type="ARBA" id="ARBA00022860"/>
    </source>
</evidence>